<dbReference type="PANTHER" id="PTHR43732">
    <property type="entry name" value="RIBOSE 5-PHOSPHATE ISOMERASE-RELATED"/>
    <property type="match status" value="1"/>
</dbReference>
<dbReference type="AlphaFoldDB" id="A0A1Y4DDU7"/>
<dbReference type="GO" id="GO:0005975">
    <property type="term" value="P:carbohydrate metabolic process"/>
    <property type="evidence" value="ECO:0007669"/>
    <property type="project" value="InterPro"/>
</dbReference>
<keyword evidence="5" id="KW-1185">Reference proteome</keyword>
<dbReference type="InterPro" id="IPR051812">
    <property type="entry name" value="SPI_LacAB/RpiB"/>
</dbReference>
<accession>A0A1Y4DDU7</accession>
<dbReference type="RefSeq" id="WP_087286330.1">
    <property type="nucleotide sequence ID" value="NZ_NFJD01000001.1"/>
</dbReference>
<dbReference type="InterPro" id="IPR003500">
    <property type="entry name" value="RpiB_LacA_LacB"/>
</dbReference>
<gene>
    <name evidence="4" type="ORF">B5F75_00505</name>
</gene>
<proteinExistence type="inferred from homology"/>
<dbReference type="PIRSF" id="PIRSF005384">
    <property type="entry name" value="RpiB_LacA_B"/>
    <property type="match status" value="1"/>
</dbReference>
<dbReference type="NCBIfam" id="TIGR00689">
    <property type="entry name" value="rpiB_lacA_lacB"/>
    <property type="match status" value="1"/>
</dbReference>
<dbReference type="InterPro" id="IPR004785">
    <property type="entry name" value="RpiB"/>
</dbReference>
<dbReference type="EMBL" id="NFJD01000001">
    <property type="protein sequence ID" value="OUO57294.1"/>
    <property type="molecule type" value="Genomic_DNA"/>
</dbReference>
<feature type="active site" description="Proton donor" evidence="3">
    <location>
        <position position="98"/>
    </location>
</feature>
<organism evidence="4 5">
    <name type="scientific">Candidatus Avelusimicrobium gallicola</name>
    <dbReference type="NCBI Taxonomy" id="2562704"/>
    <lineage>
        <taxon>Bacteria</taxon>
        <taxon>Pseudomonadati</taxon>
        <taxon>Elusimicrobiota</taxon>
        <taxon>Elusimicrobia</taxon>
        <taxon>Elusimicrobiales</taxon>
        <taxon>Elusimicrobiaceae</taxon>
        <taxon>Candidatus Avelusimicrobium</taxon>
    </lineage>
</organism>
<evidence type="ECO:0000256" key="3">
    <source>
        <dbReference type="PIRSR" id="PIRSR005384-1"/>
    </source>
</evidence>
<feature type="active site" description="Proton acceptor" evidence="3">
    <location>
        <position position="65"/>
    </location>
</feature>
<dbReference type="NCBIfam" id="TIGR01120">
    <property type="entry name" value="rpiB"/>
    <property type="match status" value="1"/>
</dbReference>
<reference evidence="5" key="1">
    <citation type="submission" date="2017-04" db="EMBL/GenBank/DDBJ databases">
        <title>Function of individual gut microbiota members based on whole genome sequencing of pure cultures obtained from chicken caecum.</title>
        <authorList>
            <person name="Medvecky M."/>
            <person name="Cejkova D."/>
            <person name="Polansky O."/>
            <person name="Karasova D."/>
            <person name="Kubasova T."/>
            <person name="Cizek A."/>
            <person name="Rychlik I."/>
        </authorList>
    </citation>
    <scope>NUCLEOTIDE SEQUENCE [LARGE SCALE GENOMIC DNA]</scope>
    <source>
        <strain evidence="5">An273</strain>
    </source>
</reference>
<dbReference type="SUPFAM" id="SSF89623">
    <property type="entry name" value="Ribose/Galactose isomerase RpiB/AlsB"/>
    <property type="match status" value="1"/>
</dbReference>
<dbReference type="GO" id="GO:0016861">
    <property type="term" value="F:intramolecular oxidoreductase activity, interconverting aldoses and ketoses"/>
    <property type="evidence" value="ECO:0007669"/>
    <property type="project" value="UniProtKB-ARBA"/>
</dbReference>
<dbReference type="PANTHER" id="PTHR43732:SF1">
    <property type="entry name" value="RIBOSE 5-PHOSPHATE ISOMERASE"/>
    <property type="match status" value="1"/>
</dbReference>
<comment type="caution">
    <text evidence="4">The sequence shown here is derived from an EMBL/GenBank/DDBJ whole genome shotgun (WGS) entry which is preliminary data.</text>
</comment>
<dbReference type="InterPro" id="IPR036569">
    <property type="entry name" value="RpiB_LacA_LacB_sf"/>
</dbReference>
<keyword evidence="2 4" id="KW-0413">Isomerase</keyword>
<dbReference type="Gene3D" id="3.40.1400.10">
    <property type="entry name" value="Sugar-phosphate isomerase, RpiB/LacA/LacB"/>
    <property type="match status" value="1"/>
</dbReference>
<protein>
    <submittedName>
        <fullName evidence="4">Ribose 5-phosphate isomerase B</fullName>
    </submittedName>
</protein>
<dbReference type="Pfam" id="PF02502">
    <property type="entry name" value="LacAB_rpiB"/>
    <property type="match status" value="1"/>
</dbReference>
<name>A0A1Y4DDU7_9BACT</name>
<comment type="similarity">
    <text evidence="1">Belongs to the LacAB/RpiB family.</text>
</comment>
<evidence type="ECO:0000256" key="1">
    <source>
        <dbReference type="ARBA" id="ARBA00008754"/>
    </source>
</evidence>
<dbReference type="NCBIfam" id="NF004051">
    <property type="entry name" value="PRK05571.1"/>
    <property type="match status" value="1"/>
</dbReference>
<evidence type="ECO:0000256" key="2">
    <source>
        <dbReference type="ARBA" id="ARBA00023235"/>
    </source>
</evidence>
<dbReference type="Proteomes" id="UP000196368">
    <property type="component" value="Unassembled WGS sequence"/>
</dbReference>
<sequence length="150" mass="15991">MKIAIGCDHAGFPLKETVKETVTRLGHEVIDCGTFSTERADYPDYADKVAKLVASGQADRGILLCGSGVGVCVTANKTKGVRACVCHDAYSAKQAVEHDALNVLCLGARIIGPALAEELTQRFLSASFLTGSRHEGRLNKVKAIENANFK</sequence>
<dbReference type="OrthoDB" id="1778624at2"/>
<evidence type="ECO:0000313" key="4">
    <source>
        <dbReference type="EMBL" id="OUO57294.1"/>
    </source>
</evidence>
<evidence type="ECO:0000313" key="5">
    <source>
        <dbReference type="Proteomes" id="UP000196368"/>
    </source>
</evidence>